<dbReference type="Proteomes" id="UP000247551">
    <property type="component" value="Unassembled WGS sequence"/>
</dbReference>
<evidence type="ECO:0000256" key="3">
    <source>
        <dbReference type="ARBA" id="ARBA00022643"/>
    </source>
</evidence>
<dbReference type="InterPro" id="IPR002563">
    <property type="entry name" value="Flavin_Rdtase-like_dom"/>
</dbReference>
<dbReference type="GO" id="GO:0016646">
    <property type="term" value="F:oxidoreductase activity, acting on the CH-NH group of donors, NAD or NADP as acceptor"/>
    <property type="evidence" value="ECO:0007669"/>
    <property type="project" value="UniProtKB-ARBA"/>
</dbReference>
<name>A0A318V3C7_9GAMM</name>
<dbReference type="EMBL" id="QKLW01000002">
    <property type="protein sequence ID" value="PYF83084.1"/>
    <property type="molecule type" value="Genomic_DNA"/>
</dbReference>
<evidence type="ECO:0000259" key="5">
    <source>
        <dbReference type="SMART" id="SM00903"/>
    </source>
</evidence>
<dbReference type="InterPro" id="IPR012349">
    <property type="entry name" value="Split_barrel_FMN-bd"/>
</dbReference>
<dbReference type="GO" id="GO:0010181">
    <property type="term" value="F:FMN binding"/>
    <property type="evidence" value="ECO:0007669"/>
    <property type="project" value="InterPro"/>
</dbReference>
<dbReference type="PANTHER" id="PTHR33798">
    <property type="entry name" value="FLAVOPROTEIN OXYGENASE"/>
    <property type="match status" value="1"/>
</dbReference>
<evidence type="ECO:0000256" key="2">
    <source>
        <dbReference type="ARBA" id="ARBA00022630"/>
    </source>
</evidence>
<keyword evidence="2" id="KW-0285">Flavoprotein</keyword>
<comment type="caution">
    <text evidence="6">The sequence shown here is derived from an EMBL/GenBank/DDBJ whole genome shotgun (WGS) entry which is preliminary data.</text>
</comment>
<evidence type="ECO:0000313" key="6">
    <source>
        <dbReference type="EMBL" id="PYF83084.1"/>
    </source>
</evidence>
<keyword evidence="3" id="KW-0288">FMN</keyword>
<evidence type="ECO:0000256" key="1">
    <source>
        <dbReference type="ARBA" id="ARBA00001917"/>
    </source>
</evidence>
<dbReference type="Gene3D" id="2.30.110.10">
    <property type="entry name" value="Electron Transport, Fmn-binding Protein, Chain A"/>
    <property type="match status" value="1"/>
</dbReference>
<dbReference type="RefSeq" id="WP_110573183.1">
    <property type="nucleotide sequence ID" value="NZ_QKLW01000002.1"/>
</dbReference>
<gene>
    <name evidence="6" type="ORF">DFP75_102174</name>
</gene>
<keyword evidence="7" id="KW-1185">Reference proteome</keyword>
<feature type="domain" description="Flavin reductase like" evidence="5">
    <location>
        <begin position="19"/>
        <end position="173"/>
    </location>
</feature>
<dbReference type="SUPFAM" id="SSF50475">
    <property type="entry name" value="FMN-binding split barrel"/>
    <property type="match status" value="1"/>
</dbReference>
<organism evidence="6 7">
    <name type="scientific">Marinomonas alcarazii</name>
    <dbReference type="NCBI Taxonomy" id="491949"/>
    <lineage>
        <taxon>Bacteria</taxon>
        <taxon>Pseudomonadati</taxon>
        <taxon>Pseudomonadota</taxon>
        <taxon>Gammaproteobacteria</taxon>
        <taxon>Oceanospirillales</taxon>
        <taxon>Oceanospirillaceae</taxon>
        <taxon>Marinomonas</taxon>
    </lineage>
</organism>
<dbReference type="PANTHER" id="PTHR33798:SF5">
    <property type="entry name" value="FLAVIN REDUCTASE LIKE DOMAIN-CONTAINING PROTEIN"/>
    <property type="match status" value="1"/>
</dbReference>
<evidence type="ECO:0000313" key="7">
    <source>
        <dbReference type="Proteomes" id="UP000247551"/>
    </source>
</evidence>
<comment type="cofactor">
    <cofactor evidence="1">
        <name>FMN</name>
        <dbReference type="ChEBI" id="CHEBI:58210"/>
    </cofactor>
</comment>
<accession>A0A318V3C7</accession>
<protein>
    <submittedName>
        <fullName evidence="6">Flavin reductase (DIM6/NTAB) family NADH-FMN oxidoreductase RutF</fullName>
    </submittedName>
</protein>
<comment type="similarity">
    <text evidence="4">Belongs to the flavoredoxin family.</text>
</comment>
<proteinExistence type="inferred from homology"/>
<sequence>MRVQFDQLSANQRYHLITQTITPRPIAWILTKNESASYNLAPFSYFAPVSSDPAIVMVSIGNKSANVAKDTKNNLLREKECVLHIPSEEVMNAVNESSATLAYGESEIPASGITLAEFAATLPRISEAKVAMHCKLYDVHSIENASFTAVFLEILDMYIDEDLVTQESSRIMVDNQKLNPLARLGGDDYALVGKTVTMKRPN</sequence>
<dbReference type="SMART" id="SM00903">
    <property type="entry name" value="Flavin_Reduct"/>
    <property type="match status" value="1"/>
</dbReference>
<dbReference type="AlphaFoldDB" id="A0A318V3C7"/>
<reference evidence="6 7" key="1">
    <citation type="submission" date="2018-06" db="EMBL/GenBank/DDBJ databases">
        <title>Genomic Encyclopedia of Type Strains, Phase III (KMG-III): the genomes of soil and plant-associated and newly described type strains.</title>
        <authorList>
            <person name="Whitman W."/>
        </authorList>
    </citation>
    <scope>NUCLEOTIDE SEQUENCE [LARGE SCALE GENOMIC DNA]</scope>
    <source>
        <strain evidence="6 7">CECT 7730</strain>
    </source>
</reference>
<dbReference type="Pfam" id="PF01613">
    <property type="entry name" value="Flavin_Reduct"/>
    <property type="match status" value="1"/>
</dbReference>
<evidence type="ECO:0000256" key="4">
    <source>
        <dbReference type="ARBA" id="ARBA00038054"/>
    </source>
</evidence>